<protein>
    <submittedName>
        <fullName evidence="1">Uncharacterized protein</fullName>
    </submittedName>
</protein>
<evidence type="ECO:0000313" key="1">
    <source>
        <dbReference type="EMBL" id="GBL73955.1"/>
    </source>
</evidence>
<dbReference type="AlphaFoldDB" id="A0A4Y2A3K3"/>
<dbReference type="Proteomes" id="UP000499080">
    <property type="component" value="Unassembled WGS sequence"/>
</dbReference>
<dbReference type="OrthoDB" id="412981at2759"/>
<sequence>MFNIFANDFPSIRNCITCLGLSADDTVIMSTGASEIMEDLNSYLDQLGKWMINWKIKVNNGKCQTVYFSKRRTSRDPLKLYHRAIKCSNEVSGGYPRQTNDF</sequence>
<keyword evidence="2" id="KW-1185">Reference proteome</keyword>
<comment type="caution">
    <text evidence="1">The sequence shown here is derived from an EMBL/GenBank/DDBJ whole genome shotgun (WGS) entry which is preliminary data.</text>
</comment>
<organism evidence="1 2">
    <name type="scientific">Araneus ventricosus</name>
    <name type="common">Orbweaver spider</name>
    <name type="synonym">Epeira ventricosa</name>
    <dbReference type="NCBI Taxonomy" id="182803"/>
    <lineage>
        <taxon>Eukaryota</taxon>
        <taxon>Metazoa</taxon>
        <taxon>Ecdysozoa</taxon>
        <taxon>Arthropoda</taxon>
        <taxon>Chelicerata</taxon>
        <taxon>Arachnida</taxon>
        <taxon>Araneae</taxon>
        <taxon>Araneomorphae</taxon>
        <taxon>Entelegynae</taxon>
        <taxon>Araneoidea</taxon>
        <taxon>Araneidae</taxon>
        <taxon>Araneus</taxon>
    </lineage>
</organism>
<gene>
    <name evidence="1" type="ORF">AVEN_10742_1</name>
</gene>
<name>A0A4Y2A3K3_ARAVE</name>
<dbReference type="EMBL" id="BGPR01155089">
    <property type="protein sequence ID" value="GBL73955.1"/>
    <property type="molecule type" value="Genomic_DNA"/>
</dbReference>
<reference evidence="1 2" key="1">
    <citation type="journal article" date="2019" name="Sci. Rep.">
        <title>Orb-weaving spider Araneus ventricosus genome elucidates the spidroin gene catalogue.</title>
        <authorList>
            <person name="Kono N."/>
            <person name="Nakamura H."/>
            <person name="Ohtoshi R."/>
            <person name="Moran D.A.P."/>
            <person name="Shinohara A."/>
            <person name="Yoshida Y."/>
            <person name="Fujiwara M."/>
            <person name="Mori M."/>
            <person name="Tomita M."/>
            <person name="Arakawa K."/>
        </authorList>
    </citation>
    <scope>NUCLEOTIDE SEQUENCE [LARGE SCALE GENOMIC DNA]</scope>
</reference>
<evidence type="ECO:0000313" key="2">
    <source>
        <dbReference type="Proteomes" id="UP000499080"/>
    </source>
</evidence>
<proteinExistence type="predicted"/>
<accession>A0A4Y2A3K3</accession>